<dbReference type="GO" id="GO:0006355">
    <property type="term" value="P:regulation of DNA-templated transcription"/>
    <property type="evidence" value="ECO:0007669"/>
    <property type="project" value="InterPro"/>
</dbReference>
<organism evidence="2 3">
    <name type="scientific">Haloarcula vallismortis</name>
    <name type="common">Halobacterium vallismortis</name>
    <dbReference type="NCBI Taxonomy" id="28442"/>
    <lineage>
        <taxon>Archaea</taxon>
        <taxon>Methanobacteriati</taxon>
        <taxon>Methanobacteriota</taxon>
        <taxon>Stenosarchaea group</taxon>
        <taxon>Halobacteria</taxon>
        <taxon>Halobacteriales</taxon>
        <taxon>Haloarculaceae</taxon>
        <taxon>Haloarcula</taxon>
    </lineage>
</organism>
<feature type="coiled-coil region" evidence="1">
    <location>
        <begin position="10"/>
        <end position="42"/>
    </location>
</feature>
<proteinExistence type="predicted"/>
<dbReference type="EMBL" id="FNOF01000003">
    <property type="protein sequence ID" value="SDW44710.1"/>
    <property type="molecule type" value="Genomic_DNA"/>
</dbReference>
<evidence type="ECO:0000256" key="1">
    <source>
        <dbReference type="SAM" id="Coils"/>
    </source>
</evidence>
<dbReference type="RefSeq" id="WP_160163003.1">
    <property type="nucleotide sequence ID" value="NZ_FNOF01000003.1"/>
</dbReference>
<dbReference type="AlphaFoldDB" id="A0A1H2TLL2"/>
<accession>A0A1H2TLL2</accession>
<keyword evidence="1" id="KW-0175">Coiled coil</keyword>
<protein>
    <submittedName>
        <fullName evidence="2">Uncharacterized protein</fullName>
    </submittedName>
</protein>
<dbReference type="InterPro" id="IPR010985">
    <property type="entry name" value="Ribbon_hlx_hlx"/>
</dbReference>
<evidence type="ECO:0000313" key="2">
    <source>
        <dbReference type="EMBL" id="SDW44710.1"/>
    </source>
</evidence>
<name>A0A1H2TLL2_HALVA</name>
<evidence type="ECO:0000313" key="3">
    <source>
        <dbReference type="Proteomes" id="UP000182573"/>
    </source>
</evidence>
<sequence>MSNESDSYLNADLGEDYKDKLREIAEEKNRDMTNQIRTWIDREYSKVVGE</sequence>
<dbReference type="STRING" id="28442.SAMN05443574_103267"/>
<dbReference type="SUPFAM" id="SSF47598">
    <property type="entry name" value="Ribbon-helix-helix"/>
    <property type="match status" value="1"/>
</dbReference>
<dbReference type="Proteomes" id="UP000182573">
    <property type="component" value="Unassembled WGS sequence"/>
</dbReference>
<gene>
    <name evidence="2" type="ORF">SAMN05443574_103267</name>
</gene>
<reference evidence="2 3" key="1">
    <citation type="submission" date="2016-10" db="EMBL/GenBank/DDBJ databases">
        <authorList>
            <person name="de Groot N.N."/>
        </authorList>
    </citation>
    <scope>NUCLEOTIDE SEQUENCE [LARGE SCALE GENOMIC DNA]</scope>
    <source>
        <strain evidence="2 3">DSM 3756</strain>
    </source>
</reference>